<comment type="caution">
    <text evidence="3">The sequence shown here is derived from an EMBL/GenBank/DDBJ whole genome shotgun (WGS) entry which is preliminary data.</text>
</comment>
<proteinExistence type="predicted"/>
<accession>A0A919XFR9</accession>
<organism evidence="3 4">
    <name type="scientific">Paenibacillus albilobatus</name>
    <dbReference type="NCBI Taxonomy" id="2716884"/>
    <lineage>
        <taxon>Bacteria</taxon>
        <taxon>Bacillati</taxon>
        <taxon>Bacillota</taxon>
        <taxon>Bacilli</taxon>
        <taxon>Bacillales</taxon>
        <taxon>Paenibacillaceae</taxon>
        <taxon>Paenibacillus</taxon>
    </lineage>
</organism>
<keyword evidence="1" id="KW-0472">Membrane</keyword>
<dbReference type="InterPro" id="IPR022019">
    <property type="entry name" value="DUF3600"/>
</dbReference>
<keyword evidence="1" id="KW-0812">Transmembrane</keyword>
<dbReference type="Proteomes" id="UP000679779">
    <property type="component" value="Unassembled WGS sequence"/>
</dbReference>
<feature type="domain" description="DUF3600" evidence="2">
    <location>
        <begin position="65"/>
        <end position="164"/>
    </location>
</feature>
<reference evidence="3" key="1">
    <citation type="submission" date="2021-03" db="EMBL/GenBank/DDBJ databases">
        <title>Antimicrobial resistance genes in bacteria isolated from Japanese honey, and their potential for conferring macrolide and lincosamide resistance in the American foulbrood pathogen Paenibacillus larvae.</title>
        <authorList>
            <person name="Okamoto M."/>
            <person name="Kumagai M."/>
            <person name="Kanamori H."/>
            <person name="Takamatsu D."/>
        </authorList>
    </citation>
    <scope>NUCLEOTIDE SEQUENCE</scope>
    <source>
        <strain evidence="3">J2TS6</strain>
    </source>
</reference>
<evidence type="ECO:0000313" key="3">
    <source>
        <dbReference type="EMBL" id="GIO31774.1"/>
    </source>
</evidence>
<dbReference type="RefSeq" id="WP_212957904.1">
    <property type="nucleotide sequence ID" value="NZ_BORQ01000003.1"/>
</dbReference>
<dbReference type="Gene3D" id="1.10.3950.10">
    <property type="entry name" value="putative ecf-type sigma factor negative effector from bacillus cereus"/>
    <property type="match status" value="2"/>
</dbReference>
<gene>
    <name evidence="3" type="ORF">J2TS6_29150</name>
</gene>
<evidence type="ECO:0000256" key="1">
    <source>
        <dbReference type="SAM" id="Phobius"/>
    </source>
</evidence>
<dbReference type="AlphaFoldDB" id="A0A919XFR9"/>
<name>A0A919XFR9_9BACL</name>
<dbReference type="InterPro" id="IPR038267">
    <property type="entry name" value="ECF_sigma_eff"/>
</dbReference>
<feature type="transmembrane region" description="Helical" evidence="1">
    <location>
        <begin position="44"/>
        <end position="67"/>
    </location>
</feature>
<keyword evidence="4" id="KW-1185">Reference proteome</keyword>
<evidence type="ECO:0000313" key="4">
    <source>
        <dbReference type="Proteomes" id="UP000679779"/>
    </source>
</evidence>
<protein>
    <recommendedName>
        <fullName evidence="2">DUF3600 domain-containing protein</fullName>
    </recommendedName>
</protein>
<dbReference type="Pfam" id="PF12207">
    <property type="entry name" value="DUF3600"/>
    <property type="match status" value="1"/>
</dbReference>
<keyword evidence="1" id="KW-1133">Transmembrane helix</keyword>
<dbReference type="EMBL" id="BORQ01000003">
    <property type="protein sequence ID" value="GIO31774.1"/>
    <property type="molecule type" value="Genomic_DNA"/>
</dbReference>
<evidence type="ECO:0000259" key="2">
    <source>
        <dbReference type="Pfam" id="PF12207"/>
    </source>
</evidence>
<sequence length="253" mass="28568">MSLDERLKTAFTEESKDWNVPADLKGKIMSQVVTHQTGRRMKKWIAAGILAAALVIPTGAYAGYSYLADSIYGSQENIAKYGVSPKQYEELEAKLQSAKQNLSEEEFTKWMSLLQELGTMNMKIADAHGDIHPDRLSAEELKHYKSLTSELEPIFNKLNEIQTSSTREVKMVDSAAFWGGIVDQARLALSKEEFDAFQTLINELKAYDDKTLDPDGSVHLERISEEDESNIDRLTEQLQPYFKKLGITVKPRS</sequence>